<reference evidence="13" key="1">
    <citation type="submission" date="2022-03" db="EMBL/GenBank/DDBJ databases">
        <authorList>
            <person name="Martin C."/>
        </authorList>
    </citation>
    <scope>NUCLEOTIDE SEQUENCE</scope>
</reference>
<dbReference type="PRINTS" id="PR00248">
    <property type="entry name" value="GPCRMGR"/>
</dbReference>
<dbReference type="Pfam" id="PF01094">
    <property type="entry name" value="ANF_receptor"/>
    <property type="match status" value="1"/>
</dbReference>
<feature type="non-terminal residue" evidence="13">
    <location>
        <position position="621"/>
    </location>
</feature>
<dbReference type="PROSITE" id="PS50259">
    <property type="entry name" value="G_PROTEIN_RECEP_F3_4"/>
    <property type="match status" value="1"/>
</dbReference>
<dbReference type="InterPro" id="IPR000337">
    <property type="entry name" value="GPCR_3"/>
</dbReference>
<evidence type="ECO:0000313" key="14">
    <source>
        <dbReference type="Proteomes" id="UP000749559"/>
    </source>
</evidence>
<dbReference type="InterPro" id="IPR001828">
    <property type="entry name" value="ANF_lig-bd_rcpt"/>
</dbReference>
<evidence type="ECO:0000256" key="11">
    <source>
        <dbReference type="SAM" id="Phobius"/>
    </source>
</evidence>
<evidence type="ECO:0000256" key="3">
    <source>
        <dbReference type="ARBA" id="ARBA00022692"/>
    </source>
</evidence>
<dbReference type="GO" id="GO:0004930">
    <property type="term" value="F:G protein-coupled receptor activity"/>
    <property type="evidence" value="ECO:0007669"/>
    <property type="project" value="UniProtKB-KW"/>
</dbReference>
<keyword evidence="3 11" id="KW-0812">Transmembrane</keyword>
<keyword evidence="10" id="KW-0807">Transducer</keyword>
<keyword evidence="6" id="KW-0297">G-protein coupled receptor</keyword>
<dbReference type="Proteomes" id="UP000749559">
    <property type="component" value="Unassembled WGS sequence"/>
</dbReference>
<dbReference type="PANTHER" id="PTHR24060">
    <property type="entry name" value="METABOTROPIC GLUTAMATE RECEPTOR"/>
    <property type="match status" value="1"/>
</dbReference>
<comment type="caution">
    <text evidence="13">The sequence shown here is derived from an EMBL/GenBank/DDBJ whole genome shotgun (WGS) entry which is preliminary data.</text>
</comment>
<feature type="transmembrane region" description="Helical" evidence="11">
    <location>
        <begin position="346"/>
        <end position="369"/>
    </location>
</feature>
<protein>
    <recommendedName>
        <fullName evidence="12">G-protein coupled receptors family 3 profile domain-containing protein</fullName>
    </recommendedName>
</protein>
<dbReference type="GO" id="GO:0005886">
    <property type="term" value="C:plasma membrane"/>
    <property type="evidence" value="ECO:0007669"/>
    <property type="project" value="UniProtKB-SubCell"/>
</dbReference>
<dbReference type="SUPFAM" id="SSF53822">
    <property type="entry name" value="Periplasmic binding protein-like I"/>
    <property type="match status" value="1"/>
</dbReference>
<evidence type="ECO:0000256" key="7">
    <source>
        <dbReference type="ARBA" id="ARBA00023136"/>
    </source>
</evidence>
<evidence type="ECO:0000256" key="10">
    <source>
        <dbReference type="ARBA" id="ARBA00023224"/>
    </source>
</evidence>
<keyword evidence="14" id="KW-1185">Reference proteome</keyword>
<dbReference type="Pfam" id="PF07562">
    <property type="entry name" value="NCD3G"/>
    <property type="match status" value="1"/>
</dbReference>
<dbReference type="EMBL" id="CAIIXF020000004">
    <property type="protein sequence ID" value="CAH1781178.1"/>
    <property type="molecule type" value="Genomic_DNA"/>
</dbReference>
<dbReference type="Gene3D" id="2.10.50.30">
    <property type="entry name" value="GPCR, family 3, nine cysteines domain"/>
    <property type="match status" value="1"/>
</dbReference>
<dbReference type="OrthoDB" id="425344at2759"/>
<feature type="transmembrane region" description="Helical" evidence="11">
    <location>
        <begin position="458"/>
        <end position="480"/>
    </location>
</feature>
<evidence type="ECO:0000313" key="13">
    <source>
        <dbReference type="EMBL" id="CAH1781178.1"/>
    </source>
</evidence>
<dbReference type="AlphaFoldDB" id="A0A8S4NI50"/>
<name>A0A8S4NI50_OWEFU</name>
<keyword evidence="9" id="KW-0325">Glycoprotein</keyword>
<feature type="transmembrane region" description="Helical" evidence="11">
    <location>
        <begin position="571"/>
        <end position="593"/>
    </location>
</feature>
<keyword evidence="2" id="KW-1003">Cell membrane</keyword>
<dbReference type="Pfam" id="PF00003">
    <property type="entry name" value="7tm_3"/>
    <property type="match status" value="1"/>
</dbReference>
<keyword evidence="4" id="KW-0732">Signal</keyword>
<comment type="subcellular location">
    <subcellularLocation>
        <location evidence="1">Cell membrane</location>
        <topology evidence="1">Multi-pass membrane protein</topology>
    </subcellularLocation>
</comment>
<evidence type="ECO:0000256" key="8">
    <source>
        <dbReference type="ARBA" id="ARBA00023170"/>
    </source>
</evidence>
<feature type="transmembrane region" description="Helical" evidence="11">
    <location>
        <begin position="500"/>
        <end position="525"/>
    </location>
</feature>
<keyword evidence="7 11" id="KW-0472">Membrane</keyword>
<keyword evidence="8" id="KW-0675">Receptor</keyword>
<proteinExistence type="predicted"/>
<dbReference type="InterPro" id="IPR050726">
    <property type="entry name" value="mGluR"/>
</dbReference>
<accession>A0A8S4NI50</accession>
<sequence length="621" mass="70248">GIIQSESMNQIEFDDVYKKLKRHNKPRVVIVFALSSDLKGVLDAIKRANGSNGFIWVVSDGVYNIDDIISQMVGTVKIYLYAQPIHAIDTYIKSLTLADFSKENSLAGIKWIRDAWANHFDCSFSASNANTTVCSEHLTLKDTKGYSPFGDKGSLLMNIINTFAHGLHELITNECPSAFNDKTLLDDCIEGPIFKQYLINVNFTGSWGRVRFDEFGDILGRYSISQVQLDTDQNFKIVNVGIWDVQNEVNLNINNTKLKWHHHKDHNKLQDVFPESLCSYPCQPGEFYIKQELKCCWECRTCRTNEITTNNASTCKECPKYQWPDQETFKNCLAIPLDYLRFTDSLAIVISALSILGFSLCIMTSVVLIKNRTHKLVKASNKELTSLILLGTMLAYLNVFVIIAKPGNVYCYLSCLGFHISSALAYAPMVLKTNRVFRIFDGGKRMIQPKFISSRWQIIMTILLILIQIVISTCVTTILPPVAVKNQPVITEKSVELLCWIPIESLVVPLVFNLVLIIVCAYYGFKTRLLPDNFNESKCIFFSISTTLFMWIAFLPTYFTASSGHNKATLLSALLILNAYVTLFVQFLPKLYAIYYIDEDHMKLTPARLTNSIQPSTAPDA</sequence>
<evidence type="ECO:0000256" key="6">
    <source>
        <dbReference type="ARBA" id="ARBA00023040"/>
    </source>
</evidence>
<feature type="transmembrane region" description="Helical" evidence="11">
    <location>
        <begin position="384"/>
        <end position="404"/>
    </location>
</feature>
<dbReference type="Gene3D" id="3.40.50.2300">
    <property type="match status" value="3"/>
</dbReference>
<evidence type="ECO:0000256" key="9">
    <source>
        <dbReference type="ARBA" id="ARBA00023180"/>
    </source>
</evidence>
<dbReference type="CDD" id="cd13953">
    <property type="entry name" value="7tm_classC_mGluR-like"/>
    <property type="match status" value="1"/>
</dbReference>
<dbReference type="InterPro" id="IPR028082">
    <property type="entry name" value="Peripla_BP_I"/>
</dbReference>
<evidence type="ECO:0000256" key="4">
    <source>
        <dbReference type="ARBA" id="ARBA00022729"/>
    </source>
</evidence>
<evidence type="ECO:0000256" key="5">
    <source>
        <dbReference type="ARBA" id="ARBA00022989"/>
    </source>
</evidence>
<organism evidence="13 14">
    <name type="scientific">Owenia fusiformis</name>
    <name type="common">Polychaete worm</name>
    <dbReference type="NCBI Taxonomy" id="6347"/>
    <lineage>
        <taxon>Eukaryota</taxon>
        <taxon>Metazoa</taxon>
        <taxon>Spiralia</taxon>
        <taxon>Lophotrochozoa</taxon>
        <taxon>Annelida</taxon>
        <taxon>Polychaeta</taxon>
        <taxon>Sedentaria</taxon>
        <taxon>Canalipalpata</taxon>
        <taxon>Sabellida</taxon>
        <taxon>Oweniida</taxon>
        <taxon>Oweniidae</taxon>
        <taxon>Owenia</taxon>
    </lineage>
</organism>
<evidence type="ECO:0000256" key="1">
    <source>
        <dbReference type="ARBA" id="ARBA00004651"/>
    </source>
</evidence>
<dbReference type="PRINTS" id="PR01176">
    <property type="entry name" value="GABABRECEPTR"/>
</dbReference>
<dbReference type="InterPro" id="IPR011500">
    <property type="entry name" value="GPCR_3_9-Cys_dom"/>
</dbReference>
<dbReference type="FunFam" id="2.10.50.30:FF:000004">
    <property type="entry name" value="Taste receptor type 1 member 3-like protein"/>
    <property type="match status" value="1"/>
</dbReference>
<dbReference type="InterPro" id="IPR017978">
    <property type="entry name" value="GPCR_3_C"/>
</dbReference>
<dbReference type="InterPro" id="IPR038550">
    <property type="entry name" value="GPCR_3_9-Cys_sf"/>
</dbReference>
<feature type="transmembrane region" description="Helical" evidence="11">
    <location>
        <begin position="416"/>
        <end position="437"/>
    </location>
</feature>
<gene>
    <name evidence="13" type="ORF">OFUS_LOCUS7782</name>
</gene>
<feature type="transmembrane region" description="Helical" evidence="11">
    <location>
        <begin position="537"/>
        <end position="559"/>
    </location>
</feature>
<evidence type="ECO:0000259" key="12">
    <source>
        <dbReference type="PROSITE" id="PS50259"/>
    </source>
</evidence>
<keyword evidence="5 11" id="KW-1133">Transmembrane helix</keyword>
<feature type="domain" description="G-protein coupled receptors family 3 profile" evidence="12">
    <location>
        <begin position="346"/>
        <end position="599"/>
    </location>
</feature>
<evidence type="ECO:0000256" key="2">
    <source>
        <dbReference type="ARBA" id="ARBA00022475"/>
    </source>
</evidence>